<dbReference type="InterPro" id="IPR009009">
    <property type="entry name" value="RlpA-like_DPBB"/>
</dbReference>
<accession>A0A2X0KGN2</accession>
<name>A0A2X0KGN2_9BASI</name>
<dbReference type="SUPFAM" id="SSF50685">
    <property type="entry name" value="Barwin-like endoglucanases"/>
    <property type="match status" value="1"/>
</dbReference>
<feature type="domain" description="RlpA-like protein double-psi beta-barrel" evidence="4">
    <location>
        <begin position="276"/>
        <end position="326"/>
    </location>
</feature>
<dbReference type="PANTHER" id="PTHR31836">
    <property type="match status" value="1"/>
</dbReference>
<proteinExistence type="predicted"/>
<dbReference type="Gene3D" id="2.40.40.10">
    <property type="entry name" value="RlpA-like domain"/>
    <property type="match status" value="1"/>
</dbReference>
<feature type="compositionally biased region" description="Low complexity" evidence="2">
    <location>
        <begin position="161"/>
        <end position="175"/>
    </location>
</feature>
<dbReference type="STRING" id="289078.A0A2X0KGN2"/>
<dbReference type="AlphaFoldDB" id="A0A2X0KGN2"/>
<dbReference type="OrthoDB" id="2538211at2759"/>
<dbReference type="EMBL" id="FMWP01000018">
    <property type="protein sequence ID" value="SCZ92399.1"/>
    <property type="molecule type" value="Genomic_DNA"/>
</dbReference>
<feature type="region of interest" description="Disordered" evidence="2">
    <location>
        <begin position="47"/>
        <end position="81"/>
    </location>
</feature>
<reference evidence="6" key="1">
    <citation type="submission" date="2016-10" db="EMBL/GenBank/DDBJ databases">
        <authorList>
            <person name="Jeantristanb JTB J.-T."/>
            <person name="Ricardo R."/>
        </authorList>
    </citation>
    <scope>NUCLEOTIDE SEQUENCE [LARGE SCALE GENOMIC DNA]</scope>
</reference>
<feature type="compositionally biased region" description="Low complexity" evidence="2">
    <location>
        <begin position="196"/>
        <end position="211"/>
    </location>
</feature>
<evidence type="ECO:0000259" key="4">
    <source>
        <dbReference type="Pfam" id="PF03330"/>
    </source>
</evidence>
<feature type="signal peptide" evidence="3">
    <location>
        <begin position="1"/>
        <end position="27"/>
    </location>
</feature>
<dbReference type="PANTHER" id="PTHR31836:SF28">
    <property type="entry name" value="SRCR DOMAIN-CONTAINING PROTEIN-RELATED"/>
    <property type="match status" value="1"/>
</dbReference>
<evidence type="ECO:0000256" key="3">
    <source>
        <dbReference type="SAM" id="SignalP"/>
    </source>
</evidence>
<evidence type="ECO:0000313" key="5">
    <source>
        <dbReference type="EMBL" id="SCZ92399.1"/>
    </source>
</evidence>
<dbReference type="CDD" id="cd22191">
    <property type="entry name" value="DPBB_RlpA_EXP_N-like"/>
    <property type="match status" value="1"/>
</dbReference>
<dbReference type="InterPro" id="IPR036908">
    <property type="entry name" value="RlpA-like_sf"/>
</dbReference>
<keyword evidence="1 3" id="KW-0732">Signal</keyword>
<feature type="region of interest" description="Disordered" evidence="2">
    <location>
        <begin position="161"/>
        <end position="211"/>
    </location>
</feature>
<sequence length="331" mass="34738">MPSLHFLTTLTLTLSLSLLLQSPLLSAHPSPSSDFIDPRIINRDLRTYGSTSGSASQTRPRSLRKMNRRNRAPKSGPKRLNRATEATLKCLTAYSLHFAMGIGVRIWGRLRLDLRSAGTKCVDNAITWDDATATATSSAAKATTTSEPTPTIAPVHLAVKKTTTAAKATPTPGSSSDDEDDDDCDSDDDSDDDQETTTTAASKPTTAAAASKTGVSGVNLNAITGTYTTGGKGTFFYQYGAHGACGKIHADSDPIVALALARYGTGSNDAPDCGRKVQVVNVANGKSVVATVADACPGCANYNSLDLSTGAFDQIAEQATGVIDIKWKYLD</sequence>
<protein>
    <submittedName>
        <fullName evidence="5">BZ3500_MvSof-1268-A1-R1_Chr5-2g07831 protein</fullName>
    </submittedName>
</protein>
<evidence type="ECO:0000256" key="1">
    <source>
        <dbReference type="ARBA" id="ARBA00022729"/>
    </source>
</evidence>
<feature type="compositionally biased region" description="Acidic residues" evidence="2">
    <location>
        <begin position="176"/>
        <end position="195"/>
    </location>
</feature>
<keyword evidence="6" id="KW-1185">Reference proteome</keyword>
<dbReference type="InterPro" id="IPR051477">
    <property type="entry name" value="Expansin_CellWall"/>
</dbReference>
<gene>
    <name evidence="5" type="ORF">BZ3500_MVSOF-1268-A1-R1_CHR5-2G07831</name>
</gene>
<organism evidence="5 6">
    <name type="scientific">Microbotryum saponariae</name>
    <dbReference type="NCBI Taxonomy" id="289078"/>
    <lineage>
        <taxon>Eukaryota</taxon>
        <taxon>Fungi</taxon>
        <taxon>Dikarya</taxon>
        <taxon>Basidiomycota</taxon>
        <taxon>Pucciniomycotina</taxon>
        <taxon>Microbotryomycetes</taxon>
        <taxon>Microbotryales</taxon>
        <taxon>Microbotryaceae</taxon>
        <taxon>Microbotryum</taxon>
    </lineage>
</organism>
<feature type="compositionally biased region" description="Basic residues" evidence="2">
    <location>
        <begin position="61"/>
        <end position="81"/>
    </location>
</feature>
<dbReference type="Pfam" id="PF03330">
    <property type="entry name" value="DPBB_1"/>
    <property type="match status" value="1"/>
</dbReference>
<evidence type="ECO:0000313" key="6">
    <source>
        <dbReference type="Proteomes" id="UP000249723"/>
    </source>
</evidence>
<feature type="chain" id="PRO_5030060011" evidence="3">
    <location>
        <begin position="28"/>
        <end position="331"/>
    </location>
</feature>
<evidence type="ECO:0000256" key="2">
    <source>
        <dbReference type="SAM" id="MobiDB-lite"/>
    </source>
</evidence>
<feature type="compositionally biased region" description="Polar residues" evidence="2">
    <location>
        <begin position="48"/>
        <end position="60"/>
    </location>
</feature>
<dbReference type="Proteomes" id="UP000249723">
    <property type="component" value="Unassembled WGS sequence"/>
</dbReference>